<keyword evidence="5 15" id="KW-0732">Signal</keyword>
<evidence type="ECO:0000256" key="10">
    <source>
        <dbReference type="ARBA" id="ARBA00023157"/>
    </source>
</evidence>
<keyword evidence="8 14" id="KW-1133">Transmembrane helix</keyword>
<dbReference type="GO" id="GO:0016020">
    <property type="term" value="C:membrane"/>
    <property type="evidence" value="ECO:0007669"/>
    <property type="project" value="UniProtKB-SubCell"/>
</dbReference>
<keyword evidence="18" id="KW-1185">Reference proteome</keyword>
<evidence type="ECO:0000256" key="5">
    <source>
        <dbReference type="ARBA" id="ARBA00022729"/>
    </source>
</evidence>
<dbReference type="InterPro" id="IPR013783">
    <property type="entry name" value="Ig-like_fold"/>
</dbReference>
<dbReference type="InterPro" id="IPR003599">
    <property type="entry name" value="Ig_sub"/>
</dbReference>
<keyword evidence="7" id="KW-0130">Cell adhesion</keyword>
<dbReference type="OMA" id="TPCRCPP"/>
<comment type="similarity">
    <text evidence="2">Belongs to the immunoglobulin superfamily. AMIGO family.</text>
</comment>
<dbReference type="GeneTree" id="ENSGT00950000183146"/>
<dbReference type="InterPro" id="IPR007110">
    <property type="entry name" value="Ig-like_dom"/>
</dbReference>
<dbReference type="InterPro" id="IPR031283">
    <property type="entry name" value="AMIGO"/>
</dbReference>
<evidence type="ECO:0000256" key="13">
    <source>
        <dbReference type="SAM" id="MobiDB-lite"/>
    </source>
</evidence>
<name>A0A8D0BK22_SALMN</name>
<keyword evidence="12" id="KW-0393">Immunoglobulin domain</keyword>
<dbReference type="GO" id="GO:0007155">
    <property type="term" value="P:cell adhesion"/>
    <property type="evidence" value="ECO:0007669"/>
    <property type="project" value="UniProtKB-KW"/>
</dbReference>
<organism evidence="17 18">
    <name type="scientific">Salvator merianae</name>
    <name type="common">Argentine black and white tegu</name>
    <name type="synonym">Tupinambis merianae</name>
    <dbReference type="NCBI Taxonomy" id="96440"/>
    <lineage>
        <taxon>Eukaryota</taxon>
        <taxon>Metazoa</taxon>
        <taxon>Chordata</taxon>
        <taxon>Craniata</taxon>
        <taxon>Vertebrata</taxon>
        <taxon>Euteleostomi</taxon>
        <taxon>Lepidosauria</taxon>
        <taxon>Squamata</taxon>
        <taxon>Bifurcata</taxon>
        <taxon>Unidentata</taxon>
        <taxon>Episquamata</taxon>
        <taxon>Laterata</taxon>
        <taxon>Teiioidea</taxon>
        <taxon>Teiidae</taxon>
        <taxon>Salvator</taxon>
    </lineage>
</organism>
<feature type="region of interest" description="Disordered" evidence="13">
    <location>
        <begin position="472"/>
        <end position="493"/>
    </location>
</feature>
<dbReference type="PROSITE" id="PS50835">
    <property type="entry name" value="IG_LIKE"/>
    <property type="match status" value="1"/>
</dbReference>
<evidence type="ECO:0000256" key="7">
    <source>
        <dbReference type="ARBA" id="ARBA00022889"/>
    </source>
</evidence>
<keyword evidence="9 14" id="KW-0472">Membrane</keyword>
<dbReference type="SUPFAM" id="SSF52058">
    <property type="entry name" value="L domain-like"/>
    <property type="match status" value="1"/>
</dbReference>
<evidence type="ECO:0000256" key="2">
    <source>
        <dbReference type="ARBA" id="ARBA00005670"/>
    </source>
</evidence>
<evidence type="ECO:0000256" key="15">
    <source>
        <dbReference type="SAM" id="SignalP"/>
    </source>
</evidence>
<keyword evidence="11" id="KW-0325">Glycoprotein</keyword>
<reference evidence="17" key="1">
    <citation type="submission" date="2025-08" db="UniProtKB">
        <authorList>
            <consortium name="Ensembl"/>
        </authorList>
    </citation>
    <scope>IDENTIFICATION</scope>
</reference>
<dbReference type="Ensembl" id="ENSSMRT00000011135.1">
    <property type="protein sequence ID" value="ENSSMRP00000009562.1"/>
    <property type="gene ID" value="ENSSMRG00000007614.1"/>
</dbReference>
<feature type="domain" description="Ig-like" evidence="16">
    <location>
        <begin position="239"/>
        <end position="352"/>
    </location>
</feature>
<feature type="signal peptide" evidence="15">
    <location>
        <begin position="1"/>
        <end position="19"/>
    </location>
</feature>
<evidence type="ECO:0000256" key="8">
    <source>
        <dbReference type="ARBA" id="ARBA00022989"/>
    </source>
</evidence>
<evidence type="ECO:0000256" key="12">
    <source>
        <dbReference type="ARBA" id="ARBA00023319"/>
    </source>
</evidence>
<reference evidence="17" key="2">
    <citation type="submission" date="2025-09" db="UniProtKB">
        <authorList>
            <consortium name="Ensembl"/>
        </authorList>
    </citation>
    <scope>IDENTIFICATION</scope>
</reference>
<sequence length="493" mass="56157">SMWLITLHMFSFTRCPTDCICTADLLSCTKKNLTKVPGTLIPTATTLDLSYNAITQLNDHWLAALPRLQTLRISHNKIHTITRKVFQNATCLLHLDMSSNFLHKVEKYYFEGLVNLKELLLYNNKIEQVDENAFLMLTSLQKVYLSWNKLTEFPFEFIQRLEHPRLRTLDLSVNNLHSIPVETIAALPGYVKNGLYLHHNPVKCDCPLHQMLQEWKHRGFSSAQDFIEEHTCKVYINVPRSLVNTFKYNKYFGNCSWNHTQLDIPNLNCKVGETFVIDCNTSLHYDNSTKYKWFSPRHELFEFSKHNDSTHQVFKNGSLMITHANLSHSGVYLCTVISKLQNITEIHEINVTIHYAKLTETFKPGFTTLLGCVVSLVLVFIYLYLTPCHCSKCCKKPTSAPQDCSAQSSILSTTPPATDGPNRKISANKHVVFLEPIKESQNGKIKLATSEDFPETKSPKLLQLKLDTESISSVFPDPPIISSDAQGKSELEG</sequence>
<evidence type="ECO:0000256" key="9">
    <source>
        <dbReference type="ARBA" id="ARBA00023136"/>
    </source>
</evidence>
<dbReference type="GO" id="GO:0007420">
    <property type="term" value="P:brain development"/>
    <property type="evidence" value="ECO:0007669"/>
    <property type="project" value="TreeGrafter"/>
</dbReference>
<feature type="transmembrane region" description="Helical" evidence="14">
    <location>
        <begin position="366"/>
        <end position="385"/>
    </location>
</feature>
<dbReference type="SMART" id="SM00369">
    <property type="entry name" value="LRR_TYP"/>
    <property type="match status" value="4"/>
</dbReference>
<dbReference type="Gene3D" id="2.60.40.10">
    <property type="entry name" value="Immunoglobulins"/>
    <property type="match status" value="1"/>
</dbReference>
<dbReference type="Pfam" id="PF13855">
    <property type="entry name" value="LRR_8"/>
    <property type="match status" value="1"/>
</dbReference>
<dbReference type="SUPFAM" id="SSF48726">
    <property type="entry name" value="Immunoglobulin"/>
    <property type="match status" value="1"/>
</dbReference>
<protein>
    <submittedName>
        <fullName evidence="17">Adhesion molecule with Ig like domain 3</fullName>
    </submittedName>
</protein>
<evidence type="ECO:0000259" key="16">
    <source>
        <dbReference type="PROSITE" id="PS50835"/>
    </source>
</evidence>
<comment type="subcellular location">
    <subcellularLocation>
        <location evidence="1">Membrane</location>
        <topology evidence="1">Single-pass type I membrane protein</topology>
    </subcellularLocation>
</comment>
<keyword evidence="4 14" id="KW-0812">Transmembrane</keyword>
<dbReference type="PROSITE" id="PS51450">
    <property type="entry name" value="LRR"/>
    <property type="match status" value="2"/>
</dbReference>
<evidence type="ECO:0000256" key="1">
    <source>
        <dbReference type="ARBA" id="ARBA00004479"/>
    </source>
</evidence>
<evidence type="ECO:0000256" key="14">
    <source>
        <dbReference type="SAM" id="Phobius"/>
    </source>
</evidence>
<evidence type="ECO:0000256" key="4">
    <source>
        <dbReference type="ARBA" id="ARBA00022692"/>
    </source>
</evidence>
<feature type="region of interest" description="Disordered" evidence="13">
    <location>
        <begin position="400"/>
        <end position="423"/>
    </location>
</feature>
<evidence type="ECO:0000256" key="3">
    <source>
        <dbReference type="ARBA" id="ARBA00022614"/>
    </source>
</evidence>
<feature type="chain" id="PRO_5034797337" evidence="15">
    <location>
        <begin position="20"/>
        <end position="493"/>
    </location>
</feature>
<dbReference type="PANTHER" id="PTHR24368">
    <property type="entry name" value="AMPHOTERIN-INDUCED PROTEIN"/>
    <property type="match status" value="1"/>
</dbReference>
<dbReference type="AlphaFoldDB" id="A0A8D0BK22"/>
<dbReference type="InterPro" id="IPR036179">
    <property type="entry name" value="Ig-like_dom_sf"/>
</dbReference>
<dbReference type="InterPro" id="IPR003591">
    <property type="entry name" value="Leu-rich_rpt_typical-subtyp"/>
</dbReference>
<keyword evidence="10" id="KW-1015">Disulfide bond</keyword>
<keyword evidence="3" id="KW-0433">Leucine-rich repeat</keyword>
<feature type="compositionally biased region" description="Polar residues" evidence="13">
    <location>
        <begin position="400"/>
        <end position="416"/>
    </location>
</feature>
<dbReference type="Proteomes" id="UP000694421">
    <property type="component" value="Unplaced"/>
</dbReference>
<keyword evidence="6" id="KW-0677">Repeat</keyword>
<accession>A0A8D0BK22</accession>
<dbReference type="InterPro" id="IPR032675">
    <property type="entry name" value="LRR_dom_sf"/>
</dbReference>
<dbReference type="Gene3D" id="3.80.10.10">
    <property type="entry name" value="Ribonuclease Inhibitor"/>
    <property type="match status" value="1"/>
</dbReference>
<evidence type="ECO:0000313" key="17">
    <source>
        <dbReference type="Ensembl" id="ENSSMRP00000009562.1"/>
    </source>
</evidence>
<dbReference type="InterPro" id="IPR001611">
    <property type="entry name" value="Leu-rich_rpt"/>
</dbReference>
<dbReference type="PANTHER" id="PTHR24368:SF62">
    <property type="entry name" value="AMPHOTERIN-INDUCED PROTEIN 3"/>
    <property type="match status" value="1"/>
</dbReference>
<dbReference type="SMART" id="SM00409">
    <property type="entry name" value="IG"/>
    <property type="match status" value="1"/>
</dbReference>
<evidence type="ECO:0000256" key="11">
    <source>
        <dbReference type="ARBA" id="ARBA00023180"/>
    </source>
</evidence>
<dbReference type="GO" id="GO:0051965">
    <property type="term" value="P:positive regulation of synapse assembly"/>
    <property type="evidence" value="ECO:0007669"/>
    <property type="project" value="Ensembl"/>
</dbReference>
<evidence type="ECO:0000256" key="6">
    <source>
        <dbReference type="ARBA" id="ARBA00022737"/>
    </source>
</evidence>
<proteinExistence type="inferred from homology"/>
<evidence type="ECO:0000313" key="18">
    <source>
        <dbReference type="Proteomes" id="UP000694421"/>
    </source>
</evidence>